<dbReference type="InterPro" id="IPR004839">
    <property type="entry name" value="Aminotransferase_I/II_large"/>
</dbReference>
<proteinExistence type="inferred from homology"/>
<evidence type="ECO:0000259" key="2">
    <source>
        <dbReference type="Pfam" id="PF00155"/>
    </source>
</evidence>
<comment type="cofactor">
    <cofactor evidence="1">
        <name>pyridoxal 5'-phosphate</name>
        <dbReference type="ChEBI" id="CHEBI:597326"/>
    </cofactor>
</comment>
<reference evidence="3" key="1">
    <citation type="journal article" date="2014" name="Int. J. Syst. Evol. Microbiol.">
        <title>Complete genome sequence of Corynebacterium casei LMG S-19264T (=DSM 44701T), isolated from a smear-ripened cheese.</title>
        <authorList>
            <consortium name="US DOE Joint Genome Institute (JGI-PGF)"/>
            <person name="Walter F."/>
            <person name="Albersmeier A."/>
            <person name="Kalinowski J."/>
            <person name="Ruckert C."/>
        </authorList>
    </citation>
    <scope>NUCLEOTIDE SEQUENCE</scope>
    <source>
        <strain evidence="3">CGMCC 1.15725</strain>
    </source>
</reference>
<protein>
    <recommendedName>
        <fullName evidence="1">Aminotransferase</fullName>
        <ecNumber evidence="1">2.6.1.-</ecNumber>
    </recommendedName>
</protein>
<evidence type="ECO:0000313" key="4">
    <source>
        <dbReference type="Proteomes" id="UP000646365"/>
    </source>
</evidence>
<dbReference type="EMBL" id="BMJQ01000001">
    <property type="protein sequence ID" value="GGF03960.1"/>
    <property type="molecule type" value="Genomic_DNA"/>
</dbReference>
<accession>A0A8J2YQH5</accession>
<dbReference type="RefSeq" id="WP_189042406.1">
    <property type="nucleotide sequence ID" value="NZ_BMJQ01000001.1"/>
</dbReference>
<dbReference type="GO" id="GO:0030170">
    <property type="term" value="F:pyridoxal phosphate binding"/>
    <property type="evidence" value="ECO:0007669"/>
    <property type="project" value="InterPro"/>
</dbReference>
<dbReference type="PANTHER" id="PTHR43510:SF1">
    <property type="entry name" value="AMINOTRANSFERASE FUNCTION, HYPOTHETICAL (EUROFUNG)"/>
    <property type="match status" value="1"/>
</dbReference>
<dbReference type="EC" id="2.6.1.-" evidence="1"/>
<dbReference type="Gene3D" id="3.40.640.10">
    <property type="entry name" value="Type I PLP-dependent aspartate aminotransferase-like (Major domain)"/>
    <property type="match status" value="1"/>
</dbReference>
<dbReference type="Gene3D" id="3.90.1150.10">
    <property type="entry name" value="Aspartate Aminotransferase, domain 1"/>
    <property type="match status" value="1"/>
</dbReference>
<dbReference type="PROSITE" id="PS00105">
    <property type="entry name" value="AA_TRANSFER_CLASS_1"/>
    <property type="match status" value="1"/>
</dbReference>
<keyword evidence="4" id="KW-1185">Reference proteome</keyword>
<sequence length="378" mass="40215">MARFPKNDIISLTSAHPRYDLAESYGPNLRLGDLLAGAPDLASLSLGYGTAEGDQRLRHVIAEMHGVGPDEVVVTVGGAHALFLLAFILCGPGDCGQGGEAITTTPLFPQARSALEAVGTAIRTVPLSFDQGYRPSLDEFGALLSPRTKLVSLASPQNPSGVALDQAMLRRLLGLMTEVCPDAYLLVDETYREAAYGGDPAAPSAVAIGQKVVAISSLSKAHGAPGLRLGWAITHDPALREQLVLGRFNTVISGSPLDEALALALLTRREPILAGRRAQLAAGLERTARWIETQGQFVEWVRPDAGALCCIRLKPDRFDETAVARFRAELANEDIRLADGAWFGDEPHVFRLGFGLLPMPELETALAGLTRALTQAAG</sequence>
<keyword evidence="1" id="KW-0808">Transferase</keyword>
<dbReference type="GO" id="GO:0008483">
    <property type="term" value="F:transaminase activity"/>
    <property type="evidence" value="ECO:0007669"/>
    <property type="project" value="UniProtKB-KW"/>
</dbReference>
<reference evidence="3" key="2">
    <citation type="submission" date="2020-09" db="EMBL/GenBank/DDBJ databases">
        <authorList>
            <person name="Sun Q."/>
            <person name="Zhou Y."/>
        </authorList>
    </citation>
    <scope>NUCLEOTIDE SEQUENCE</scope>
    <source>
        <strain evidence="3">CGMCC 1.15725</strain>
    </source>
</reference>
<dbReference type="InterPro" id="IPR004838">
    <property type="entry name" value="NHTrfase_class1_PyrdxlP-BS"/>
</dbReference>
<dbReference type="SUPFAM" id="SSF53383">
    <property type="entry name" value="PLP-dependent transferases"/>
    <property type="match status" value="1"/>
</dbReference>
<comment type="similarity">
    <text evidence="1">Belongs to the class-I pyridoxal-phosphate-dependent aminotransferase family.</text>
</comment>
<evidence type="ECO:0000256" key="1">
    <source>
        <dbReference type="RuleBase" id="RU000481"/>
    </source>
</evidence>
<name>A0A8J2YQH5_9PROT</name>
<dbReference type="InterPro" id="IPR015421">
    <property type="entry name" value="PyrdxlP-dep_Trfase_major"/>
</dbReference>
<keyword evidence="1 3" id="KW-0032">Aminotransferase</keyword>
<organism evidence="3 4">
    <name type="scientific">Aliidongia dinghuensis</name>
    <dbReference type="NCBI Taxonomy" id="1867774"/>
    <lineage>
        <taxon>Bacteria</taxon>
        <taxon>Pseudomonadati</taxon>
        <taxon>Pseudomonadota</taxon>
        <taxon>Alphaproteobacteria</taxon>
        <taxon>Rhodospirillales</taxon>
        <taxon>Dongiaceae</taxon>
        <taxon>Aliidongia</taxon>
    </lineage>
</organism>
<dbReference type="CDD" id="cd00609">
    <property type="entry name" value="AAT_like"/>
    <property type="match status" value="1"/>
</dbReference>
<evidence type="ECO:0000313" key="3">
    <source>
        <dbReference type="EMBL" id="GGF03960.1"/>
    </source>
</evidence>
<dbReference type="PANTHER" id="PTHR43510">
    <property type="entry name" value="AMINOTRANSFERASE FUNCTION, HYPOTHETICAL (EUROFUNG)"/>
    <property type="match status" value="1"/>
</dbReference>
<comment type="caution">
    <text evidence="3">The sequence shown here is derived from an EMBL/GenBank/DDBJ whole genome shotgun (WGS) entry which is preliminary data.</text>
</comment>
<gene>
    <name evidence="3" type="ORF">GCM10011611_06790</name>
</gene>
<dbReference type="InterPro" id="IPR015424">
    <property type="entry name" value="PyrdxlP-dep_Trfase"/>
</dbReference>
<dbReference type="InterPro" id="IPR015422">
    <property type="entry name" value="PyrdxlP-dep_Trfase_small"/>
</dbReference>
<dbReference type="AlphaFoldDB" id="A0A8J2YQH5"/>
<dbReference type="Proteomes" id="UP000646365">
    <property type="component" value="Unassembled WGS sequence"/>
</dbReference>
<dbReference type="Pfam" id="PF00155">
    <property type="entry name" value="Aminotran_1_2"/>
    <property type="match status" value="1"/>
</dbReference>
<feature type="domain" description="Aminotransferase class I/classII large" evidence="2">
    <location>
        <begin position="46"/>
        <end position="366"/>
    </location>
</feature>